<dbReference type="SUPFAM" id="SSF50956">
    <property type="entry name" value="Thermostable phytase (3-phytase)"/>
    <property type="match status" value="1"/>
</dbReference>
<evidence type="ECO:0000256" key="1">
    <source>
        <dbReference type="ARBA" id="ARBA00004236"/>
    </source>
</evidence>
<evidence type="ECO:0000313" key="5">
    <source>
        <dbReference type="Proteomes" id="UP000002725"/>
    </source>
</evidence>
<keyword evidence="5" id="KW-1185">Reference proteome</keyword>
<dbReference type="Pfam" id="PF06977">
    <property type="entry name" value="SdiA-regulated"/>
    <property type="match status" value="1"/>
</dbReference>
<evidence type="ECO:0008006" key="6">
    <source>
        <dbReference type="Google" id="ProtNLM"/>
    </source>
</evidence>
<dbReference type="HOGENOM" id="CLU_080100_0_0_10"/>
<dbReference type="eggNOG" id="COG3204">
    <property type="taxonomic scope" value="Bacteria"/>
</dbReference>
<dbReference type="InterPro" id="IPR015943">
    <property type="entry name" value="WD40/YVTN_repeat-like_dom_sf"/>
</dbReference>
<dbReference type="STRING" id="290512.Paes_0932"/>
<evidence type="ECO:0000256" key="2">
    <source>
        <dbReference type="ARBA" id="ARBA00022475"/>
    </source>
</evidence>
<evidence type="ECO:0000313" key="4">
    <source>
        <dbReference type="EMBL" id="ACF45975.1"/>
    </source>
</evidence>
<keyword evidence="3" id="KW-0472">Membrane</keyword>
<evidence type="ECO:0000256" key="3">
    <source>
        <dbReference type="ARBA" id="ARBA00023136"/>
    </source>
</evidence>
<comment type="subcellular location">
    <subcellularLocation>
        <location evidence="1">Cell membrane</location>
    </subcellularLocation>
</comment>
<dbReference type="GO" id="GO:0005886">
    <property type="term" value="C:plasma membrane"/>
    <property type="evidence" value="ECO:0007669"/>
    <property type="project" value="UniProtKB-SubCell"/>
</dbReference>
<dbReference type="RefSeq" id="WP_012505512.1">
    <property type="nucleotide sequence ID" value="NC_011059.1"/>
</dbReference>
<protein>
    <recommendedName>
        <fullName evidence="6">NHL repeat containing protein</fullName>
    </recommendedName>
</protein>
<dbReference type="Gene3D" id="2.130.10.10">
    <property type="entry name" value="YVTN repeat-like/Quinoprotein amine dehydrogenase"/>
    <property type="match status" value="1"/>
</dbReference>
<organism evidence="4 5">
    <name type="scientific">Prosthecochloris aestuarii (strain DSM 271 / SK 413)</name>
    <dbReference type="NCBI Taxonomy" id="290512"/>
    <lineage>
        <taxon>Bacteria</taxon>
        <taxon>Pseudomonadati</taxon>
        <taxon>Chlorobiota</taxon>
        <taxon>Chlorobiia</taxon>
        <taxon>Chlorobiales</taxon>
        <taxon>Chlorobiaceae</taxon>
        <taxon>Prosthecochloris</taxon>
    </lineage>
</organism>
<gene>
    <name evidence="4" type="ordered locus">Paes_0932</name>
</gene>
<sequence>MRWTCCHTLARAGIFIFLLLAARPLYAGAPSLGAYRFDAIAGSAELVSSLREISGIAIDDDGRLFAHNDEEGTIYQLDPATGRVIKRFYPVEQRWYGRDRLVGDFEDIAVVDGYFFLVTSAGDLYRFEEGDDGREVPARKFETGLDERFDVEGLCFDPVEGELLLACKQWPSDLNLKDLLFGKKSQRKQKKPVYAFCLTTMRLLDNPRFVIDAQAVKKLSGRKGFKPSAIERHPQSGTFFVVSSSAEMIAEFSRSGVLLDWRNLSSSVHSQPEGIAFTRDGELFISDEGVMRGKLTRYQFNDQ</sequence>
<dbReference type="AlphaFoldDB" id="B4S7D8"/>
<name>B4S7D8_PROA2</name>
<reference evidence="4" key="1">
    <citation type="submission" date="2008-06" db="EMBL/GenBank/DDBJ databases">
        <title>Complete sequence of chromosome of Prosthecochloris aestuarii DSM 271.</title>
        <authorList>
            <consortium name="US DOE Joint Genome Institute"/>
            <person name="Lucas S."/>
            <person name="Copeland A."/>
            <person name="Lapidus A."/>
            <person name="Glavina del Rio T."/>
            <person name="Dalin E."/>
            <person name="Tice H."/>
            <person name="Bruce D."/>
            <person name="Goodwin L."/>
            <person name="Pitluck S."/>
            <person name="Schmutz J."/>
            <person name="Larimer F."/>
            <person name="Land M."/>
            <person name="Hauser L."/>
            <person name="Kyrpides N."/>
            <person name="Anderson I."/>
            <person name="Liu Z."/>
            <person name="Li T."/>
            <person name="Zhao F."/>
            <person name="Overmann J."/>
            <person name="Bryant D.A."/>
            <person name="Richardson P."/>
        </authorList>
    </citation>
    <scope>NUCLEOTIDE SEQUENCE [LARGE SCALE GENOMIC DNA]</scope>
    <source>
        <strain evidence="4">DSM 271</strain>
    </source>
</reference>
<dbReference type="EMBL" id="CP001108">
    <property type="protein sequence ID" value="ACF45975.1"/>
    <property type="molecule type" value="Genomic_DNA"/>
</dbReference>
<dbReference type="InterPro" id="IPR009722">
    <property type="entry name" value="YjiK/CarP"/>
</dbReference>
<dbReference type="Proteomes" id="UP000002725">
    <property type="component" value="Chromosome"/>
</dbReference>
<proteinExistence type="predicted"/>
<keyword evidence="2" id="KW-1003">Cell membrane</keyword>
<dbReference type="KEGG" id="paa:Paes_0932"/>
<accession>B4S7D8</accession>